<gene>
    <name evidence="2" type="ORF">MD535_00400</name>
</gene>
<sequence length="66" mass="7209">MTNNSVKKELLLCTIAAALVLLNIGAHLLCTKMFIDLPLTEITLALIPMTMLALCFIGFKMAAKEE</sequence>
<keyword evidence="1" id="KW-0812">Transmembrane</keyword>
<evidence type="ECO:0000256" key="1">
    <source>
        <dbReference type="SAM" id="Phobius"/>
    </source>
</evidence>
<protein>
    <submittedName>
        <fullName evidence="2">Uncharacterized protein</fullName>
    </submittedName>
</protein>
<proteinExistence type="predicted"/>
<evidence type="ECO:0000313" key="2">
    <source>
        <dbReference type="EMBL" id="MCW8344486.1"/>
    </source>
</evidence>
<keyword evidence="1" id="KW-1133">Transmembrane helix</keyword>
<reference evidence="2" key="1">
    <citation type="submission" date="2022-02" db="EMBL/GenBank/DDBJ databases">
        <title>Vibrio sp. nov, a new bacterium isolated from seawater.</title>
        <authorList>
            <person name="Yuan Y."/>
        </authorList>
    </citation>
    <scope>NUCLEOTIDE SEQUENCE</scope>
    <source>
        <strain evidence="2">ZSDZ65</strain>
    </source>
</reference>
<dbReference type="EMBL" id="JAKRRY010000001">
    <property type="protein sequence ID" value="MCW8344486.1"/>
    <property type="molecule type" value="Genomic_DNA"/>
</dbReference>
<dbReference type="Proteomes" id="UP001155587">
    <property type="component" value="Unassembled WGS sequence"/>
</dbReference>
<dbReference type="RefSeq" id="WP_265672913.1">
    <property type="nucleotide sequence ID" value="NZ_JAKRRY010000001.1"/>
</dbReference>
<keyword evidence="3" id="KW-1185">Reference proteome</keyword>
<dbReference type="AlphaFoldDB" id="A0A9X3CJI6"/>
<feature type="transmembrane region" description="Helical" evidence="1">
    <location>
        <begin position="42"/>
        <end position="63"/>
    </location>
</feature>
<accession>A0A9X3CJI6</accession>
<comment type="caution">
    <text evidence="2">The sequence shown here is derived from an EMBL/GenBank/DDBJ whole genome shotgun (WGS) entry which is preliminary data.</text>
</comment>
<keyword evidence="1" id="KW-0472">Membrane</keyword>
<organism evidence="2 3">
    <name type="scientific">Vibrio qingdaonensis</name>
    <dbReference type="NCBI Taxonomy" id="2829491"/>
    <lineage>
        <taxon>Bacteria</taxon>
        <taxon>Pseudomonadati</taxon>
        <taxon>Pseudomonadota</taxon>
        <taxon>Gammaproteobacteria</taxon>
        <taxon>Vibrionales</taxon>
        <taxon>Vibrionaceae</taxon>
        <taxon>Vibrio</taxon>
    </lineage>
</organism>
<evidence type="ECO:0000313" key="3">
    <source>
        <dbReference type="Proteomes" id="UP001155587"/>
    </source>
</evidence>
<name>A0A9X3CJI6_9VIBR</name>